<dbReference type="InterPro" id="IPR000531">
    <property type="entry name" value="Beta-barrel_TonB"/>
</dbReference>
<feature type="signal peptide" evidence="13">
    <location>
        <begin position="1"/>
        <end position="26"/>
    </location>
</feature>
<accession>A0A4S2HD90</accession>
<dbReference type="GO" id="GO:0009279">
    <property type="term" value="C:cell outer membrane"/>
    <property type="evidence" value="ECO:0007669"/>
    <property type="project" value="UniProtKB-SubCell"/>
</dbReference>
<evidence type="ECO:0000259" key="15">
    <source>
        <dbReference type="Pfam" id="PF07715"/>
    </source>
</evidence>
<keyword evidence="5 11" id="KW-0812">Transmembrane</keyword>
<keyword evidence="6" id="KW-0408">Iron</keyword>
<evidence type="ECO:0000259" key="14">
    <source>
        <dbReference type="Pfam" id="PF00593"/>
    </source>
</evidence>
<dbReference type="PANTHER" id="PTHR32552">
    <property type="entry name" value="FERRICHROME IRON RECEPTOR-RELATED"/>
    <property type="match status" value="1"/>
</dbReference>
<feature type="domain" description="TonB-dependent receptor-like beta-barrel" evidence="14">
    <location>
        <begin position="250"/>
        <end position="727"/>
    </location>
</feature>
<evidence type="ECO:0000256" key="1">
    <source>
        <dbReference type="ARBA" id="ARBA00004571"/>
    </source>
</evidence>
<keyword evidence="7" id="KW-0406">Ion transport</keyword>
<keyword evidence="13" id="KW-0732">Signal</keyword>
<protein>
    <recommendedName>
        <fullName evidence="18">TonB-dependent receptor</fullName>
    </recommendedName>
</protein>
<keyword evidence="9 11" id="KW-0472">Membrane</keyword>
<evidence type="ECO:0008006" key="18">
    <source>
        <dbReference type="Google" id="ProtNLM"/>
    </source>
</evidence>
<evidence type="ECO:0000256" key="7">
    <source>
        <dbReference type="ARBA" id="ARBA00023065"/>
    </source>
</evidence>
<dbReference type="AlphaFoldDB" id="A0A4S2HD90"/>
<dbReference type="InterPro" id="IPR036942">
    <property type="entry name" value="Beta-barrel_TonB_sf"/>
</dbReference>
<evidence type="ECO:0000256" key="2">
    <source>
        <dbReference type="ARBA" id="ARBA00022448"/>
    </source>
</evidence>
<evidence type="ECO:0000256" key="11">
    <source>
        <dbReference type="PROSITE-ProRule" id="PRU01360"/>
    </source>
</evidence>
<feature type="domain" description="TonB-dependent receptor plug" evidence="15">
    <location>
        <begin position="44"/>
        <end position="148"/>
    </location>
</feature>
<sequence length="768" mass="83972">MKNHRWMKGVALGALGAVIGASTSYAQQLDVITVTAQKREQAITDVPIALTVVEGQTLDDFEINTLDDLQLSIPNFQVTQTGIGTQMYIRGIGTGNDPAFEQSVAQFIDGVSYGRARLIRAPFFDLERVEVLRGPQSVLFGKNTTGGALSLVTAGPTDEFEAGVSSTYLFDYEELTADAYVSGPITETLGGRVAIRYADSGGFVTNSNLGRDEPQREQFAIRGVLAFEPTANFDATLKVEHNTFDNTGREIEVVRDEATVGPTYAQALNAVGLTGGMTNTQFDFVRDGNSLEYSDNTVFNTTLTTNTDFDLGTLTTVTGYVTYDRNEFADLDFTNYYILTGLVEEEYEQFSQEVRFASREDQRLSWIVGGYFQDNTLTNGDVTGFGPAITNLGYAPIANVGLERAYEQEATAYAVFGEFNLDITERLRLIAGLRWTYEEKEASRQITATTAPDAFGAPLTTNPVAIAIVQGGLGVALNNPGAAGHDLNQSREEDRFTPAITLEFDASDNVMLFASYKEGFKGGGFDVRGNSTAFFEFDEETVTSYEAGLRADLWDGRAQFNATAYLAKYENLQISQFDGTIGFNVGNAGETEVSGIDMDGRIALTDSLSLAAGLSYLDFEYTDFRRGNCAFGQTPDGDVVNGVQLCDYTGRRGRFTPEWTGFARLDYVRPVSDRIDFVSTLNAGYTGEHNIHDNLDEAAVQDAYTLVDLRVGFESDRWDVALIGRNLLDEEILTFAANVPFASSVGANTWYAVPLRPQTFGIQGSVRF</sequence>
<dbReference type="Pfam" id="PF00593">
    <property type="entry name" value="TonB_dep_Rec_b-barrel"/>
    <property type="match status" value="1"/>
</dbReference>
<evidence type="ECO:0000256" key="4">
    <source>
        <dbReference type="ARBA" id="ARBA00022496"/>
    </source>
</evidence>
<dbReference type="GO" id="GO:0006826">
    <property type="term" value="P:iron ion transport"/>
    <property type="evidence" value="ECO:0007669"/>
    <property type="project" value="UniProtKB-KW"/>
</dbReference>
<keyword evidence="3 11" id="KW-1134">Transmembrane beta strand</keyword>
<comment type="similarity">
    <text evidence="11 12">Belongs to the TonB-dependent receptor family.</text>
</comment>
<feature type="chain" id="PRO_5020978852" description="TonB-dependent receptor" evidence="13">
    <location>
        <begin position="27"/>
        <end position="768"/>
    </location>
</feature>
<dbReference type="InterPro" id="IPR039426">
    <property type="entry name" value="TonB-dep_rcpt-like"/>
</dbReference>
<evidence type="ECO:0000256" key="5">
    <source>
        <dbReference type="ARBA" id="ARBA00022692"/>
    </source>
</evidence>
<keyword evidence="2 11" id="KW-0813">Transport</keyword>
<dbReference type="SUPFAM" id="SSF56935">
    <property type="entry name" value="Porins"/>
    <property type="match status" value="1"/>
</dbReference>
<organism evidence="16 17">
    <name type="scientific">Marinicauda pacifica</name>
    <dbReference type="NCBI Taxonomy" id="1133559"/>
    <lineage>
        <taxon>Bacteria</taxon>
        <taxon>Pseudomonadati</taxon>
        <taxon>Pseudomonadota</taxon>
        <taxon>Alphaproteobacteria</taxon>
        <taxon>Maricaulales</taxon>
        <taxon>Maricaulaceae</taxon>
        <taxon>Marinicauda</taxon>
    </lineage>
</organism>
<dbReference type="Proteomes" id="UP000305451">
    <property type="component" value="Unassembled WGS sequence"/>
</dbReference>
<dbReference type="EMBL" id="SRXV01000001">
    <property type="protein sequence ID" value="TGY94015.1"/>
    <property type="molecule type" value="Genomic_DNA"/>
</dbReference>
<keyword evidence="8 12" id="KW-0798">TonB box</keyword>
<evidence type="ECO:0000256" key="8">
    <source>
        <dbReference type="ARBA" id="ARBA00023077"/>
    </source>
</evidence>
<evidence type="ECO:0000313" key="16">
    <source>
        <dbReference type="EMBL" id="TGY94015.1"/>
    </source>
</evidence>
<gene>
    <name evidence="16" type="ORF">E5162_01630</name>
</gene>
<dbReference type="Pfam" id="PF07715">
    <property type="entry name" value="Plug"/>
    <property type="match status" value="1"/>
</dbReference>
<evidence type="ECO:0000256" key="10">
    <source>
        <dbReference type="ARBA" id="ARBA00023237"/>
    </source>
</evidence>
<keyword evidence="10 11" id="KW-0998">Cell outer membrane</keyword>
<evidence type="ECO:0000313" key="17">
    <source>
        <dbReference type="Proteomes" id="UP000305451"/>
    </source>
</evidence>
<name>A0A4S2HD90_9PROT</name>
<keyword evidence="4" id="KW-0410">Iron transport</keyword>
<comment type="subcellular location">
    <subcellularLocation>
        <location evidence="1 11">Cell outer membrane</location>
        <topology evidence="1 11">Multi-pass membrane protein</topology>
    </subcellularLocation>
</comment>
<evidence type="ECO:0000256" key="12">
    <source>
        <dbReference type="RuleBase" id="RU003357"/>
    </source>
</evidence>
<dbReference type="InterPro" id="IPR012910">
    <property type="entry name" value="Plug_dom"/>
</dbReference>
<evidence type="ECO:0000256" key="3">
    <source>
        <dbReference type="ARBA" id="ARBA00022452"/>
    </source>
</evidence>
<proteinExistence type="inferred from homology"/>
<evidence type="ECO:0000256" key="9">
    <source>
        <dbReference type="ARBA" id="ARBA00023136"/>
    </source>
</evidence>
<reference evidence="16 17" key="1">
    <citation type="journal article" date="2013" name="Int. J. Syst. Evol. Microbiol.">
        <title>Marinicauda pacifica gen. nov., sp. nov., a prosthecate alphaproteobacterium of the family Hyphomonadaceae isolated from deep seawater.</title>
        <authorList>
            <person name="Zhang X.Y."/>
            <person name="Li G.W."/>
            <person name="Wang C.S."/>
            <person name="Zhang Y.J."/>
            <person name="Xu X.W."/>
            <person name="Li H."/>
            <person name="Liu A."/>
            <person name="Liu C."/>
            <person name="Xie B.B."/>
            <person name="Qin Q.L."/>
            <person name="Xu Z."/>
            <person name="Chen X.L."/>
            <person name="Zhou B.C."/>
            <person name="Zhang Y.Z."/>
        </authorList>
    </citation>
    <scope>NUCLEOTIDE SEQUENCE [LARGE SCALE GENOMIC DNA]</scope>
    <source>
        <strain evidence="16 17">P-1 km-3</strain>
    </source>
</reference>
<evidence type="ECO:0000256" key="6">
    <source>
        <dbReference type="ARBA" id="ARBA00023004"/>
    </source>
</evidence>
<dbReference type="PANTHER" id="PTHR32552:SF81">
    <property type="entry name" value="TONB-DEPENDENT OUTER MEMBRANE RECEPTOR"/>
    <property type="match status" value="1"/>
</dbReference>
<keyword evidence="17" id="KW-1185">Reference proteome</keyword>
<comment type="caution">
    <text evidence="16">The sequence shown here is derived from an EMBL/GenBank/DDBJ whole genome shotgun (WGS) entry which is preliminary data.</text>
</comment>
<evidence type="ECO:0000256" key="13">
    <source>
        <dbReference type="SAM" id="SignalP"/>
    </source>
</evidence>
<dbReference type="Gene3D" id="2.40.170.20">
    <property type="entry name" value="TonB-dependent receptor, beta-barrel domain"/>
    <property type="match status" value="1"/>
</dbReference>
<dbReference type="PROSITE" id="PS52016">
    <property type="entry name" value="TONB_DEPENDENT_REC_3"/>
    <property type="match status" value="1"/>
</dbReference>